<reference evidence="1 2" key="1">
    <citation type="submission" date="2024-04" db="EMBL/GenBank/DDBJ databases">
        <authorList>
            <person name="Fracassetti M."/>
        </authorList>
    </citation>
    <scope>NUCLEOTIDE SEQUENCE [LARGE SCALE GENOMIC DNA]</scope>
</reference>
<evidence type="ECO:0000313" key="2">
    <source>
        <dbReference type="Proteomes" id="UP001497516"/>
    </source>
</evidence>
<dbReference type="Proteomes" id="UP001497516">
    <property type="component" value="Chromosome 8"/>
</dbReference>
<protein>
    <submittedName>
        <fullName evidence="1">Uncharacterized protein</fullName>
    </submittedName>
</protein>
<accession>A0AAV2GAI5</accession>
<dbReference type="InterPro" id="IPR036691">
    <property type="entry name" value="Endo/exonu/phosph_ase_sf"/>
</dbReference>
<dbReference type="SUPFAM" id="SSF56219">
    <property type="entry name" value="DNase I-like"/>
    <property type="match status" value="1"/>
</dbReference>
<dbReference type="EMBL" id="OZ034821">
    <property type="protein sequence ID" value="CAL1407327.1"/>
    <property type="molecule type" value="Genomic_DNA"/>
</dbReference>
<organism evidence="1 2">
    <name type="scientific">Linum trigynum</name>
    <dbReference type="NCBI Taxonomy" id="586398"/>
    <lineage>
        <taxon>Eukaryota</taxon>
        <taxon>Viridiplantae</taxon>
        <taxon>Streptophyta</taxon>
        <taxon>Embryophyta</taxon>
        <taxon>Tracheophyta</taxon>
        <taxon>Spermatophyta</taxon>
        <taxon>Magnoliopsida</taxon>
        <taxon>eudicotyledons</taxon>
        <taxon>Gunneridae</taxon>
        <taxon>Pentapetalae</taxon>
        <taxon>rosids</taxon>
        <taxon>fabids</taxon>
        <taxon>Malpighiales</taxon>
        <taxon>Linaceae</taxon>
        <taxon>Linum</taxon>
    </lineage>
</organism>
<keyword evidence="2" id="KW-1185">Reference proteome</keyword>
<gene>
    <name evidence="1" type="ORF">LTRI10_LOCUS47000</name>
</gene>
<sequence length="179" mass="20679">MYSSSHCIDMKIGGADGEFWRFTGIYGWPGSGQKERMWDIVRELATQWNGPWLCGGDFDEILSWEEKRGGPVREEKEMAAFHECLVETNLSDLGFHGYQYTWRIVGAIKVMLRSGSIGSLQRTIGPLVFRRIKYDAWTKRGRIIDRLFVTRRGMMMRNRGGVEVLNMTRFGLTTKKVRS</sequence>
<proteinExistence type="predicted"/>
<dbReference type="AlphaFoldDB" id="A0AAV2GAI5"/>
<dbReference type="Gene3D" id="3.60.10.10">
    <property type="entry name" value="Endonuclease/exonuclease/phosphatase"/>
    <property type="match status" value="1"/>
</dbReference>
<evidence type="ECO:0000313" key="1">
    <source>
        <dbReference type="EMBL" id="CAL1407327.1"/>
    </source>
</evidence>
<name>A0AAV2GAI5_9ROSI</name>